<comment type="function">
    <text evidence="4">Dirigent proteins impart stereoselectivity on the phenoxy radical-coupling reaction, yielding optically active lignans from two molecules of coniferyl alcohol in the biosynthesis of lignans, flavonolignans, and alkaloids and thus plays a central role in plant secondary metabolism.</text>
</comment>
<accession>A0ABC9BMJ7</accession>
<name>A0ABC9BMJ7_9POAL</name>
<comment type="similarity">
    <text evidence="1 4">Belongs to the plant dirigent protein family.</text>
</comment>
<dbReference type="Proteomes" id="UP001497457">
    <property type="component" value="Chromosome 26rd"/>
</dbReference>
<evidence type="ECO:0000313" key="6">
    <source>
        <dbReference type="EMBL" id="CAL5003243.1"/>
    </source>
</evidence>
<feature type="chain" id="PRO_5044523498" description="Dirigent protein" evidence="4">
    <location>
        <begin position="21"/>
        <end position="198"/>
    </location>
</feature>
<dbReference type="AlphaFoldDB" id="A0ABC9BMJ7"/>
<keyword evidence="4" id="KW-0052">Apoplast</keyword>
<keyword evidence="3 4" id="KW-0964">Secreted</keyword>
<evidence type="ECO:0000313" key="5">
    <source>
        <dbReference type="EMBL" id="CAL4997522.1"/>
    </source>
</evidence>
<evidence type="ECO:0000256" key="4">
    <source>
        <dbReference type="RuleBase" id="RU363099"/>
    </source>
</evidence>
<reference evidence="7 8" key="1">
    <citation type="submission" date="2024-10" db="EMBL/GenBank/DDBJ databases">
        <authorList>
            <person name="Ryan C."/>
        </authorList>
    </citation>
    <scope>NUCLEOTIDE SEQUENCE [LARGE SCALE GENOMIC DNA]</scope>
</reference>
<keyword evidence="4" id="KW-0732">Signal</keyword>
<dbReference type="Gene3D" id="2.40.480.10">
    <property type="entry name" value="Allene oxide cyclase-like"/>
    <property type="match status" value="1"/>
</dbReference>
<comment type="subcellular location">
    <subcellularLocation>
        <location evidence="4">Secreted</location>
        <location evidence="4">Extracellular space</location>
        <location evidence="4">Apoplast</location>
    </subcellularLocation>
</comment>
<proteinExistence type="inferred from homology"/>
<dbReference type="InterPro" id="IPR004265">
    <property type="entry name" value="Dirigent"/>
</dbReference>
<dbReference type="EMBL" id="OZ075135">
    <property type="protein sequence ID" value="CAL4997522.1"/>
    <property type="molecule type" value="Genomic_DNA"/>
</dbReference>
<evidence type="ECO:0000313" key="8">
    <source>
        <dbReference type="Proteomes" id="UP001497457"/>
    </source>
</evidence>
<sequence>MGRLFSPVLFLMAMLPAILAIDIGIPGLQCQCPKPCEIDLHYYLHQFRARTDPKSNEDYIVSGTNAAGFGTTIVHDWSLTTGPNATDTIVGRAQGFHMQAAQTSTIWYTTHNIIFQDRFAGSTLQVMGIIDGAELSANGGQWSIIGGTGKFVKASGIVSVKAIKTEFVEWVRELNIKVSYAPENSSSGYGYNGYDGCN</sequence>
<feature type="signal peptide" evidence="4">
    <location>
        <begin position="1"/>
        <end position="20"/>
    </location>
</feature>
<dbReference type="GO" id="GO:0048046">
    <property type="term" value="C:apoplast"/>
    <property type="evidence" value="ECO:0007669"/>
    <property type="project" value="UniProtKB-SubCell"/>
</dbReference>
<evidence type="ECO:0000256" key="2">
    <source>
        <dbReference type="ARBA" id="ARBA00011738"/>
    </source>
</evidence>
<organism evidence="7 8">
    <name type="scientific">Urochloa decumbens</name>
    <dbReference type="NCBI Taxonomy" id="240449"/>
    <lineage>
        <taxon>Eukaryota</taxon>
        <taxon>Viridiplantae</taxon>
        <taxon>Streptophyta</taxon>
        <taxon>Embryophyta</taxon>
        <taxon>Tracheophyta</taxon>
        <taxon>Spermatophyta</taxon>
        <taxon>Magnoliopsida</taxon>
        <taxon>Liliopsida</taxon>
        <taxon>Poales</taxon>
        <taxon>Poaceae</taxon>
        <taxon>PACMAD clade</taxon>
        <taxon>Panicoideae</taxon>
        <taxon>Panicodae</taxon>
        <taxon>Paniceae</taxon>
        <taxon>Melinidinae</taxon>
        <taxon>Urochloa</taxon>
    </lineage>
</organism>
<protein>
    <recommendedName>
        <fullName evidence="4">Dirigent protein</fullName>
    </recommendedName>
</protein>
<dbReference type="EMBL" id="OZ075136">
    <property type="protein sequence ID" value="CAL5003244.1"/>
    <property type="molecule type" value="Genomic_DNA"/>
</dbReference>
<comment type="subunit">
    <text evidence="2 4">Homodimer.</text>
</comment>
<keyword evidence="8" id="KW-1185">Reference proteome</keyword>
<dbReference type="Pfam" id="PF03018">
    <property type="entry name" value="Dirigent"/>
    <property type="match status" value="1"/>
</dbReference>
<evidence type="ECO:0000256" key="3">
    <source>
        <dbReference type="ARBA" id="ARBA00022525"/>
    </source>
</evidence>
<evidence type="ECO:0000313" key="7">
    <source>
        <dbReference type="EMBL" id="CAL5003244.1"/>
    </source>
</evidence>
<dbReference type="InterPro" id="IPR044859">
    <property type="entry name" value="Allene_oxi_cyc_Dirigent"/>
</dbReference>
<evidence type="ECO:0000256" key="1">
    <source>
        <dbReference type="ARBA" id="ARBA00010746"/>
    </source>
</evidence>
<dbReference type="EMBL" id="OZ075136">
    <property type="protein sequence ID" value="CAL5003243.1"/>
    <property type="molecule type" value="Genomic_DNA"/>
</dbReference>
<dbReference type="GO" id="GO:0009699">
    <property type="term" value="P:phenylpropanoid biosynthetic process"/>
    <property type="evidence" value="ECO:0007669"/>
    <property type="project" value="UniProtKB-ARBA"/>
</dbReference>
<dbReference type="Proteomes" id="UP001497457">
    <property type="component" value="Chromosome 25rd"/>
</dbReference>
<dbReference type="PANTHER" id="PTHR21495">
    <property type="entry name" value="NUCLEOPORIN-RELATED"/>
    <property type="match status" value="1"/>
</dbReference>
<gene>
    <name evidence="5" type="ORF">URODEC1_LOCUS63431</name>
    <name evidence="6" type="ORF">URODEC1_LOCUS66319</name>
    <name evidence="7" type="ORF">URODEC1_LOCUS66320</name>
</gene>